<evidence type="ECO:0000256" key="1">
    <source>
        <dbReference type="ARBA" id="ARBA00022574"/>
    </source>
</evidence>
<dbReference type="RefSeq" id="WP_151969848.1">
    <property type="nucleotide sequence ID" value="NZ_AP019860.1"/>
</dbReference>
<dbReference type="PROSITE" id="PS50294">
    <property type="entry name" value="WD_REPEATS_REGION"/>
    <property type="match status" value="3"/>
</dbReference>
<dbReference type="AlphaFoldDB" id="A0A5S9IPL3"/>
<keyword evidence="5" id="KW-0472">Membrane</keyword>
<keyword evidence="2" id="KW-0677">Repeat</keyword>
<feature type="repeat" description="WD" evidence="3">
    <location>
        <begin position="322"/>
        <end position="346"/>
    </location>
</feature>
<dbReference type="InterPro" id="IPR019775">
    <property type="entry name" value="WD40_repeat_CS"/>
</dbReference>
<evidence type="ECO:0000256" key="2">
    <source>
        <dbReference type="ARBA" id="ARBA00022737"/>
    </source>
</evidence>
<dbReference type="Proteomes" id="UP000326354">
    <property type="component" value="Chromosome"/>
</dbReference>
<sequence length="1057" mass="120109">MEHRARITRYSLIASVVAIIILGVTSYFKIMHEKSVAIKNEQIAIEQQHIAETQRENAERLRQEKERDATNIRGHMAQISLRKASDVIQQSPLHNRQYAQMATYAGAAAKFIENIDMEIAQQLQIPIGNIKKQIKSKISTALLEHSLLWKTMGVKNIFRNKGAQICWSVDGKFIATAHNHNIVLWNVHGENLRTWTTTDHIRHIRFSSDGKYLFAAVNQNIKVYDLETTHNDTLSGHDAPINALEFYGELLVSACANGEIHLWDVTARKNIQRIKYSQPITHIAPCRSVEKIAFATRENMGIFDVAKKSFVAIVGDDHIPYTALAFSVDGKFIASASSDNIIKIWDEQLKSVHQNFAGHTATIHQLLFKNNEALLSASDDALIKTWNLTTKSSTSVKHSQPVKRIAIANDLLCAIDNRGHAILWKNSEKVKTGHGFYDGYHNLIFRKNVLFVGKNNKINIYNTHNAKKIHELQTKGHQIDVSSDGKILAIAIEDKIHLWHTSDKKYIGKLTIGQNFHSMNFQPQKNVIAVCIDNDIQLWNLQTQKIQTVVQREQGVQSLHFSNSGGKIIITHGDISIEVWDISQGQSVYNGQSVQSDGTRCLYQFDAESIVEDAVFSADENLVALRTHSGEIHIYKHTAQQWKMCSTVVNKAKSYGEVVFHPQNNEILCTSNNDGIYIFHLQLAAQTPHRIVQFIELENSATYRFAQHGKTLATMTKNDIRLWQVKNSDSTFNGRGVTTSADGRFVAWIQGMNSIIIYDTQTHKKWSLPERHLESVLQLTFQPQTNILASTDAESIIFLHKITDTQVIINETNMIGSYLFFNHDGSRAITLDMHQELVYMWDPRNGKPLYDIEHDDFAANAIFSDDGKHFATDNGYDIFIWFTDTGEQKTTLRGSVKKFLSLNDTVIAYSDYQGNIVHYNLETAKSTKTPQKKTFSYKNSVVSLEDEVLYVNREGKKDAVKKILGKVDYLRCTDEMVFAQKGSVIELIHIDKTKKIVFGKKTSSGFTWNPTIRKWIFHVDERNLLHAMEGFFAQKMMPSLSLQKFSPPLYLWSNGKF</sequence>
<dbReference type="SMART" id="SM00320">
    <property type="entry name" value="WD40"/>
    <property type="match status" value="12"/>
</dbReference>
<keyword evidence="5" id="KW-1133">Transmembrane helix</keyword>
<keyword evidence="7" id="KW-1185">Reference proteome</keyword>
<proteinExistence type="predicted"/>
<keyword evidence="4" id="KW-0175">Coiled coil</keyword>
<organism evidence="6 7">
    <name type="scientific">Uabimicrobium amorphum</name>
    <dbReference type="NCBI Taxonomy" id="2596890"/>
    <lineage>
        <taxon>Bacteria</taxon>
        <taxon>Pseudomonadati</taxon>
        <taxon>Planctomycetota</taxon>
        <taxon>Candidatus Uabimicrobiia</taxon>
        <taxon>Candidatus Uabimicrobiales</taxon>
        <taxon>Candidatus Uabimicrobiaceae</taxon>
        <taxon>Candidatus Uabimicrobium</taxon>
    </lineage>
</organism>
<dbReference type="PROSITE" id="PS50082">
    <property type="entry name" value="WD_REPEATS_2"/>
    <property type="match status" value="4"/>
</dbReference>
<gene>
    <name evidence="6" type="ORF">UABAM_04136</name>
</gene>
<dbReference type="InterPro" id="IPR001680">
    <property type="entry name" value="WD40_rpt"/>
</dbReference>
<keyword evidence="1 3" id="KW-0853">WD repeat</keyword>
<dbReference type="InterPro" id="IPR015943">
    <property type="entry name" value="WD40/YVTN_repeat-like_dom_sf"/>
</dbReference>
<reference evidence="6 7" key="1">
    <citation type="submission" date="2019-08" db="EMBL/GenBank/DDBJ databases">
        <title>Complete genome sequence of Candidatus Uab amorphum.</title>
        <authorList>
            <person name="Shiratori T."/>
            <person name="Suzuki S."/>
            <person name="Kakizawa Y."/>
            <person name="Ishida K."/>
        </authorList>
    </citation>
    <scope>NUCLEOTIDE SEQUENCE [LARGE SCALE GENOMIC DNA]</scope>
    <source>
        <strain evidence="6 7">SRT547</strain>
    </source>
</reference>
<name>A0A5S9IPL3_UABAM</name>
<keyword evidence="5" id="KW-0812">Transmembrane</keyword>
<feature type="transmembrane region" description="Helical" evidence="5">
    <location>
        <begin position="12"/>
        <end position="30"/>
    </location>
</feature>
<dbReference type="PANTHER" id="PTHR22847">
    <property type="entry name" value="WD40 REPEAT PROTEIN"/>
    <property type="match status" value="1"/>
</dbReference>
<feature type="coiled-coil region" evidence="4">
    <location>
        <begin position="44"/>
        <end position="71"/>
    </location>
</feature>
<feature type="repeat" description="WD" evidence="3">
    <location>
        <begin position="356"/>
        <end position="396"/>
    </location>
</feature>
<dbReference type="PROSITE" id="PS00678">
    <property type="entry name" value="WD_REPEATS_1"/>
    <property type="match status" value="3"/>
</dbReference>
<dbReference type="Gene3D" id="2.130.10.10">
    <property type="entry name" value="YVTN repeat-like/Quinoprotein amine dehydrogenase"/>
    <property type="match status" value="5"/>
</dbReference>
<protein>
    <recommendedName>
        <fullName evidence="8">Anaphase-promoting complex subunit 4 WD40 domain-containing protein</fullName>
    </recommendedName>
</protein>
<dbReference type="EMBL" id="AP019860">
    <property type="protein sequence ID" value="BBM85758.1"/>
    <property type="molecule type" value="Genomic_DNA"/>
</dbReference>
<dbReference type="InterPro" id="IPR036322">
    <property type="entry name" value="WD40_repeat_dom_sf"/>
</dbReference>
<dbReference type="KEGG" id="uam:UABAM_04136"/>
<feature type="repeat" description="WD" evidence="3">
    <location>
        <begin position="549"/>
        <end position="590"/>
    </location>
</feature>
<evidence type="ECO:0000313" key="7">
    <source>
        <dbReference type="Proteomes" id="UP000326354"/>
    </source>
</evidence>
<evidence type="ECO:0000256" key="3">
    <source>
        <dbReference type="PROSITE-ProRule" id="PRU00221"/>
    </source>
</evidence>
<accession>A0A5S9IPL3</accession>
<feature type="repeat" description="WD" evidence="3">
    <location>
        <begin position="234"/>
        <end position="273"/>
    </location>
</feature>
<dbReference type="PANTHER" id="PTHR22847:SF637">
    <property type="entry name" value="WD REPEAT DOMAIN 5B"/>
    <property type="match status" value="1"/>
</dbReference>
<evidence type="ECO:0000256" key="5">
    <source>
        <dbReference type="SAM" id="Phobius"/>
    </source>
</evidence>
<dbReference type="SUPFAM" id="SSF82171">
    <property type="entry name" value="DPP6 N-terminal domain-like"/>
    <property type="match status" value="1"/>
</dbReference>
<dbReference type="OrthoDB" id="6192037at2"/>
<evidence type="ECO:0008006" key="8">
    <source>
        <dbReference type="Google" id="ProtNLM"/>
    </source>
</evidence>
<dbReference type="SUPFAM" id="SSF50978">
    <property type="entry name" value="WD40 repeat-like"/>
    <property type="match status" value="2"/>
</dbReference>
<evidence type="ECO:0000256" key="4">
    <source>
        <dbReference type="SAM" id="Coils"/>
    </source>
</evidence>
<evidence type="ECO:0000313" key="6">
    <source>
        <dbReference type="EMBL" id="BBM85758.1"/>
    </source>
</evidence>
<dbReference type="Pfam" id="PF00400">
    <property type="entry name" value="WD40"/>
    <property type="match status" value="4"/>
</dbReference>